<proteinExistence type="predicted"/>
<dbReference type="EMBL" id="HBKQ01061644">
    <property type="protein sequence ID" value="CAE2289029.1"/>
    <property type="molecule type" value="Transcribed_RNA"/>
</dbReference>
<organism evidence="1">
    <name type="scientific">Odontella aurita</name>
    <dbReference type="NCBI Taxonomy" id="265563"/>
    <lineage>
        <taxon>Eukaryota</taxon>
        <taxon>Sar</taxon>
        <taxon>Stramenopiles</taxon>
        <taxon>Ochrophyta</taxon>
        <taxon>Bacillariophyta</taxon>
        <taxon>Mediophyceae</taxon>
        <taxon>Biddulphiophycidae</taxon>
        <taxon>Eupodiscales</taxon>
        <taxon>Odontellaceae</taxon>
        <taxon>Odontella</taxon>
    </lineage>
</organism>
<accession>A0A7S4NIV1</accession>
<protein>
    <submittedName>
        <fullName evidence="1">Uncharacterized protein</fullName>
    </submittedName>
</protein>
<gene>
    <name evidence="1" type="ORF">OAUR00152_LOCUS42058</name>
</gene>
<name>A0A7S4NIV1_9STRA</name>
<reference evidence="1" key="1">
    <citation type="submission" date="2021-01" db="EMBL/GenBank/DDBJ databases">
        <authorList>
            <person name="Corre E."/>
            <person name="Pelletier E."/>
            <person name="Niang G."/>
            <person name="Scheremetjew M."/>
            <person name="Finn R."/>
            <person name="Kale V."/>
            <person name="Holt S."/>
            <person name="Cochrane G."/>
            <person name="Meng A."/>
            <person name="Brown T."/>
            <person name="Cohen L."/>
        </authorList>
    </citation>
    <scope>NUCLEOTIDE SEQUENCE</scope>
    <source>
        <strain evidence="1">Isolate 1302-5</strain>
    </source>
</reference>
<evidence type="ECO:0000313" key="1">
    <source>
        <dbReference type="EMBL" id="CAE2289029.1"/>
    </source>
</evidence>
<dbReference type="AlphaFoldDB" id="A0A7S4NIV1"/>
<sequence length="422" mass="48161">MSSLIGFVVALAVCGVWGIYIMSSRVDLYQPHTLVPVHRQTTSPPLLGKTINPPLPGQGLRFAISLSGTLRYYKQTHNHFMENLVKHNRDMGAQTDVFMAIADSVESWDSPIPLRGKHYEHKMIFVNKSEIVELYRPRDIFWNGLSLGQTNRMGITFQMIKAIERKQNETYDVVLRVRSDTFFATPYNLVAYINNNKRLCKSNCVGLTTSGKGFKNLSWRARVKKGVLEENVGKATYGDDVQTDYFYTLDSQATGHFSALETMGYGPGAGPEGLHSSIIVAHNIQKWEMPSAKCYGLVSHLSFFFDLNLRKNYVRYHQWRWIPECLHSALVSSFHSDSFLAVNQDPMCLVDDPLWQARHPYYTFRQNLTDDNPVVNFQWFKDPTVRDFDEINRIRKAVFDNNASQSALEHGKISSVQSSSHT</sequence>